<dbReference type="PANTHER" id="PTHR47926">
    <property type="entry name" value="PENTATRICOPEPTIDE REPEAT-CONTAINING PROTEIN"/>
    <property type="match status" value="1"/>
</dbReference>
<dbReference type="Pfam" id="PF13041">
    <property type="entry name" value="PPR_2"/>
    <property type="match status" value="1"/>
</dbReference>
<reference evidence="4" key="1">
    <citation type="journal article" date="2023" name="GigaByte">
        <title>Genome assembly of the bearded iris, Iris pallida Lam.</title>
        <authorList>
            <person name="Bruccoleri R.E."/>
            <person name="Oakeley E.J."/>
            <person name="Faust A.M.E."/>
            <person name="Altorfer M."/>
            <person name="Dessus-Babus S."/>
            <person name="Burckhardt D."/>
            <person name="Oertli M."/>
            <person name="Naumann U."/>
            <person name="Petersen F."/>
            <person name="Wong J."/>
        </authorList>
    </citation>
    <scope>NUCLEOTIDE SEQUENCE</scope>
    <source>
        <strain evidence="4">GSM-AAB239-AS_SAM_17_03QT</strain>
    </source>
</reference>
<dbReference type="AlphaFoldDB" id="A0AAX6EEF7"/>
<keyword evidence="5" id="KW-1185">Reference proteome</keyword>
<keyword evidence="1" id="KW-0677">Repeat</keyword>
<dbReference type="Proteomes" id="UP001140949">
    <property type="component" value="Unassembled WGS sequence"/>
</dbReference>
<dbReference type="Pfam" id="PF20431">
    <property type="entry name" value="E_motif"/>
    <property type="match status" value="1"/>
</dbReference>
<dbReference type="InterPro" id="IPR046960">
    <property type="entry name" value="PPR_At4g14850-like_plant"/>
</dbReference>
<evidence type="ECO:0000256" key="1">
    <source>
        <dbReference type="ARBA" id="ARBA00022737"/>
    </source>
</evidence>
<dbReference type="EMBL" id="JANAVB010037219">
    <property type="protein sequence ID" value="KAJ6802537.1"/>
    <property type="molecule type" value="Genomic_DNA"/>
</dbReference>
<protein>
    <submittedName>
        <fullName evidence="4">Pentatricopeptide repeat-containing protein, chloroplastic</fullName>
    </submittedName>
</protein>
<dbReference type="GO" id="GO:0003723">
    <property type="term" value="F:RNA binding"/>
    <property type="evidence" value="ECO:0007669"/>
    <property type="project" value="InterPro"/>
</dbReference>
<dbReference type="GO" id="GO:0009451">
    <property type="term" value="P:RNA modification"/>
    <property type="evidence" value="ECO:0007669"/>
    <property type="project" value="InterPro"/>
</dbReference>
<dbReference type="NCBIfam" id="TIGR00756">
    <property type="entry name" value="PPR"/>
    <property type="match status" value="2"/>
</dbReference>
<dbReference type="InterPro" id="IPR002885">
    <property type="entry name" value="PPR_rpt"/>
</dbReference>
<dbReference type="FunFam" id="1.25.40.10:FF:000184">
    <property type="entry name" value="Pentatricopeptide repeat-containing protein, chloroplastic"/>
    <property type="match status" value="1"/>
</dbReference>
<feature type="compositionally biased region" description="Basic and acidic residues" evidence="3">
    <location>
        <begin position="30"/>
        <end position="40"/>
    </location>
</feature>
<name>A0AAX6EEF7_IRIPA</name>
<organism evidence="4 5">
    <name type="scientific">Iris pallida</name>
    <name type="common">Sweet iris</name>
    <dbReference type="NCBI Taxonomy" id="29817"/>
    <lineage>
        <taxon>Eukaryota</taxon>
        <taxon>Viridiplantae</taxon>
        <taxon>Streptophyta</taxon>
        <taxon>Embryophyta</taxon>
        <taxon>Tracheophyta</taxon>
        <taxon>Spermatophyta</taxon>
        <taxon>Magnoliopsida</taxon>
        <taxon>Liliopsida</taxon>
        <taxon>Asparagales</taxon>
        <taxon>Iridaceae</taxon>
        <taxon>Iridoideae</taxon>
        <taxon>Irideae</taxon>
        <taxon>Iris</taxon>
    </lineage>
</organism>
<reference evidence="4" key="2">
    <citation type="submission" date="2023-04" db="EMBL/GenBank/DDBJ databases">
        <authorList>
            <person name="Bruccoleri R.E."/>
            <person name="Oakeley E.J."/>
            <person name="Faust A.-M."/>
            <person name="Dessus-Babus S."/>
            <person name="Altorfer M."/>
            <person name="Burckhardt D."/>
            <person name="Oertli M."/>
            <person name="Naumann U."/>
            <person name="Petersen F."/>
            <person name="Wong J."/>
        </authorList>
    </citation>
    <scope>NUCLEOTIDE SEQUENCE</scope>
    <source>
        <strain evidence="4">GSM-AAB239-AS_SAM_17_03QT</strain>
        <tissue evidence="4">Leaf</tissue>
    </source>
</reference>
<proteinExistence type="predicted"/>
<gene>
    <name evidence="4" type="ORF">M6B38_192065</name>
</gene>
<evidence type="ECO:0000313" key="5">
    <source>
        <dbReference type="Proteomes" id="UP001140949"/>
    </source>
</evidence>
<dbReference type="InterPro" id="IPR011990">
    <property type="entry name" value="TPR-like_helical_dom_sf"/>
</dbReference>
<feature type="repeat" description="PPR" evidence="2">
    <location>
        <begin position="325"/>
        <end position="359"/>
    </location>
</feature>
<comment type="caution">
    <text evidence="4">The sequence shown here is derived from an EMBL/GenBank/DDBJ whole genome shotgun (WGS) entry which is preliminary data.</text>
</comment>
<dbReference type="PANTHER" id="PTHR47926:SF510">
    <property type="entry name" value="PENTATRICOPEPTIDE REPEAT-CONTAINING PROTEIN"/>
    <property type="match status" value="1"/>
</dbReference>
<dbReference type="PROSITE" id="PS51375">
    <property type="entry name" value="PPR"/>
    <property type="match status" value="3"/>
</dbReference>
<evidence type="ECO:0000256" key="3">
    <source>
        <dbReference type="SAM" id="MobiDB-lite"/>
    </source>
</evidence>
<evidence type="ECO:0000256" key="2">
    <source>
        <dbReference type="PROSITE-ProRule" id="PRU00708"/>
    </source>
</evidence>
<evidence type="ECO:0000313" key="4">
    <source>
        <dbReference type="EMBL" id="KAJ6802537.1"/>
    </source>
</evidence>
<feature type="compositionally biased region" description="Pro residues" evidence="3">
    <location>
        <begin position="9"/>
        <end position="18"/>
    </location>
</feature>
<sequence length="510" mass="55641">MVFPLTRLPCPPPLPPTQKHPSSSSLRKSPPKEKEKEKDANVVVSRSSSIARLARRGLLSSAASAFSLMLSEEEPNHITILTLLSACADFPSSPSSLPLGLSLHARLLKLPSTLPPARSHVALSTALVDMYAKNSLPSLARQLFDRIPHKNSFSFNTMLAGHMRNRQVPLALSLFQRMPLTLRDSISWTAIVDGLVKNGFLLEALHQFQQMQTSAAPIQPDYVLLVALVSACAGLGALNQGMWFHRYSMARPELSSSVRLVNSLIDMYSRCGRPDLAHQVFAGVQGGNRTRVTWNSMIVGFAVNGCSAEALRHFAMMEDAGFEPDGVSYTGALTACSHAGLVEEGLRFYEIMRRDGKVVPRIEHYGCVVDLLARAGRLEEAMGVVESMMLVMRPNNVVLGSLLAACRVRGDVGLAEKLMGYMVDLEPESDSNYVLLSNIYASAGEWDGAGKVRGVMKSLGVRKRPGFSMVEIDGALHEFVAGDRGHLQTGSIYDMLKLMCSDMKLQEEVG</sequence>
<feature type="repeat" description="PPR" evidence="2">
    <location>
        <begin position="184"/>
        <end position="218"/>
    </location>
</feature>
<dbReference type="Gene3D" id="1.25.40.10">
    <property type="entry name" value="Tetratricopeptide repeat domain"/>
    <property type="match status" value="3"/>
</dbReference>
<accession>A0AAX6EEF7</accession>
<dbReference type="Pfam" id="PF01535">
    <property type="entry name" value="PPR"/>
    <property type="match status" value="5"/>
</dbReference>
<dbReference type="InterPro" id="IPR046848">
    <property type="entry name" value="E_motif"/>
</dbReference>
<feature type="region of interest" description="Disordered" evidence="3">
    <location>
        <begin position="1"/>
        <end position="42"/>
    </location>
</feature>
<feature type="repeat" description="PPR" evidence="2">
    <location>
        <begin position="290"/>
        <end position="324"/>
    </location>
</feature>